<keyword evidence="2 8" id="KW-0436">Ligase</keyword>
<feature type="short sequence motif" description="'HIGH' region" evidence="8">
    <location>
        <begin position="31"/>
        <end position="41"/>
    </location>
</feature>
<keyword evidence="5 8" id="KW-0648">Protein biosynthesis</keyword>
<dbReference type="GO" id="GO:0004825">
    <property type="term" value="F:methionine-tRNA ligase activity"/>
    <property type="evidence" value="ECO:0007669"/>
    <property type="project" value="UniProtKB-UniRule"/>
</dbReference>
<comment type="cofactor">
    <cofactor evidence="8">
        <name>Zn(2+)</name>
        <dbReference type="ChEBI" id="CHEBI:29105"/>
    </cofactor>
    <text evidence="8">Binds 1 zinc ion per subunit.</text>
</comment>
<evidence type="ECO:0000256" key="3">
    <source>
        <dbReference type="ARBA" id="ARBA00022741"/>
    </source>
</evidence>
<reference evidence="11 12" key="1">
    <citation type="journal article" date="2014" name="Int. J. Syst. Evol. Microbiol.">
        <title>Nitrososphaera viennensis gen. nov., sp. nov., an aerobic and mesophilic, ammonia-oxidizing archaeon from soil and a member of the archaeal phylum Thaumarchaeota.</title>
        <authorList>
            <person name="Stieglmeier M."/>
            <person name="Klingl A."/>
            <person name="Alves R.J."/>
            <person name="Rittmann S.K."/>
            <person name="Melcher M."/>
            <person name="Leisch N."/>
            <person name="Schleper C."/>
        </authorList>
    </citation>
    <scope>NUCLEOTIDE SEQUENCE [LARGE SCALE GENOMIC DNA]</scope>
    <source>
        <strain evidence="11">EN76</strain>
    </source>
</reference>
<keyword evidence="8" id="KW-0479">Metal-binding</keyword>
<evidence type="ECO:0000256" key="2">
    <source>
        <dbReference type="ARBA" id="ARBA00022598"/>
    </source>
</evidence>
<dbReference type="GO" id="GO:0006431">
    <property type="term" value="P:methionyl-tRNA aminoacylation"/>
    <property type="evidence" value="ECO:0007669"/>
    <property type="project" value="UniProtKB-UniRule"/>
</dbReference>
<dbReference type="InterPro" id="IPR001412">
    <property type="entry name" value="aa-tRNA-synth_I_CS"/>
</dbReference>
<feature type="binding site" evidence="8">
    <location>
        <position position="166"/>
    </location>
    <ligand>
        <name>Zn(2+)</name>
        <dbReference type="ChEBI" id="CHEBI:29105"/>
    </ligand>
</feature>
<comment type="similarity">
    <text evidence="8">Belongs to the class-I aminoacyl-tRNA synthetase family. MetG type 1 subfamily.</text>
</comment>
<evidence type="ECO:0000256" key="8">
    <source>
        <dbReference type="HAMAP-Rule" id="MF_00098"/>
    </source>
</evidence>
<dbReference type="NCBIfam" id="TIGR00398">
    <property type="entry name" value="metG"/>
    <property type="match status" value="1"/>
</dbReference>
<dbReference type="SUPFAM" id="SSF52374">
    <property type="entry name" value="Nucleotidylyl transferase"/>
    <property type="match status" value="1"/>
</dbReference>
<dbReference type="InterPro" id="IPR015413">
    <property type="entry name" value="Methionyl/Leucyl_tRNA_Synth"/>
</dbReference>
<dbReference type="NCBIfam" id="NF001100">
    <property type="entry name" value="PRK00133.1"/>
    <property type="match status" value="1"/>
</dbReference>
<feature type="domain" description="Methionyl-tRNA synthetase anticodon-binding" evidence="10">
    <location>
        <begin position="426"/>
        <end position="569"/>
    </location>
</feature>
<keyword evidence="3 8" id="KW-0547">Nucleotide-binding</keyword>
<dbReference type="InterPro" id="IPR023458">
    <property type="entry name" value="Met-tRNA_ligase_1"/>
</dbReference>
<evidence type="ECO:0000259" key="9">
    <source>
        <dbReference type="Pfam" id="PF09334"/>
    </source>
</evidence>
<comment type="subcellular location">
    <subcellularLocation>
        <location evidence="1 8">Cytoplasm</location>
    </subcellularLocation>
</comment>
<dbReference type="Pfam" id="PF19303">
    <property type="entry name" value="Anticodon_3"/>
    <property type="match status" value="1"/>
</dbReference>
<dbReference type="InterPro" id="IPR014758">
    <property type="entry name" value="Met-tRNA_synth"/>
</dbReference>
<proteinExistence type="inferred from homology"/>
<dbReference type="PANTHER" id="PTHR45765">
    <property type="entry name" value="METHIONINE--TRNA LIGASE"/>
    <property type="match status" value="1"/>
</dbReference>
<organism evidence="11 12">
    <name type="scientific">Nitrososphaera viennensis EN76</name>
    <dbReference type="NCBI Taxonomy" id="926571"/>
    <lineage>
        <taxon>Archaea</taxon>
        <taxon>Nitrososphaerota</taxon>
        <taxon>Nitrososphaeria</taxon>
        <taxon>Nitrososphaerales</taxon>
        <taxon>Nitrososphaeraceae</taxon>
        <taxon>Nitrososphaera</taxon>
    </lineage>
</organism>
<dbReference type="AlphaFoldDB" id="A0A060HIU2"/>
<dbReference type="InterPro" id="IPR014729">
    <property type="entry name" value="Rossmann-like_a/b/a_fold"/>
</dbReference>
<evidence type="ECO:0000256" key="7">
    <source>
        <dbReference type="ARBA" id="ARBA00047364"/>
    </source>
</evidence>
<keyword evidence="4 8" id="KW-0067">ATP-binding</keyword>
<dbReference type="EMBL" id="CP007536">
    <property type="protein sequence ID" value="AIC16499.1"/>
    <property type="molecule type" value="Genomic_DNA"/>
</dbReference>
<protein>
    <recommendedName>
        <fullName evidence="8">Methionine--tRNA ligase</fullName>
        <ecNumber evidence="8">6.1.1.10</ecNumber>
    </recommendedName>
    <alternativeName>
        <fullName evidence="8">Methionyl-tRNA synthetase</fullName>
        <shortName evidence="8">MetRS</shortName>
    </alternativeName>
</protein>
<dbReference type="PANTHER" id="PTHR45765:SF1">
    <property type="entry name" value="METHIONINE--TRNA LIGASE, CYTOPLASMIC"/>
    <property type="match status" value="1"/>
</dbReference>
<feature type="binding site" evidence="8">
    <location>
        <position position="353"/>
    </location>
    <ligand>
        <name>ATP</name>
        <dbReference type="ChEBI" id="CHEBI:30616"/>
    </ligand>
</feature>
<name>A0A060HIU2_9ARCH</name>
<dbReference type="InterPro" id="IPR009080">
    <property type="entry name" value="tRNAsynth_Ia_anticodon-bd"/>
</dbReference>
<dbReference type="SUPFAM" id="SSF57770">
    <property type="entry name" value="Methionyl-tRNA synthetase (MetRS), Zn-domain"/>
    <property type="match status" value="1"/>
</dbReference>
<evidence type="ECO:0000256" key="6">
    <source>
        <dbReference type="ARBA" id="ARBA00023146"/>
    </source>
</evidence>
<dbReference type="KEGG" id="nvn:NVIE_022380"/>
<comment type="catalytic activity">
    <reaction evidence="7 8">
        <text>tRNA(Met) + L-methionine + ATP = L-methionyl-tRNA(Met) + AMP + diphosphate</text>
        <dbReference type="Rhea" id="RHEA:13481"/>
        <dbReference type="Rhea" id="RHEA-COMP:9667"/>
        <dbReference type="Rhea" id="RHEA-COMP:9698"/>
        <dbReference type="ChEBI" id="CHEBI:30616"/>
        <dbReference type="ChEBI" id="CHEBI:33019"/>
        <dbReference type="ChEBI" id="CHEBI:57844"/>
        <dbReference type="ChEBI" id="CHEBI:78442"/>
        <dbReference type="ChEBI" id="CHEBI:78530"/>
        <dbReference type="ChEBI" id="CHEBI:456215"/>
        <dbReference type="EC" id="6.1.1.10"/>
    </reaction>
</comment>
<dbReference type="Gene3D" id="1.10.730.10">
    <property type="entry name" value="Isoleucyl-tRNA Synthetase, Domain 1"/>
    <property type="match status" value="1"/>
</dbReference>
<dbReference type="InterPro" id="IPR033911">
    <property type="entry name" value="MetRS_core"/>
</dbReference>
<dbReference type="EC" id="6.1.1.10" evidence="8"/>
<dbReference type="STRING" id="926571.NVIE_022380"/>
<dbReference type="Gene3D" id="2.20.28.20">
    <property type="entry name" value="Methionyl-tRNA synthetase, Zn-domain"/>
    <property type="match status" value="1"/>
</dbReference>
<keyword evidence="6 8" id="KW-0030">Aminoacyl-tRNA synthetase</keyword>
<dbReference type="SUPFAM" id="SSF47323">
    <property type="entry name" value="Anticodon-binding domain of a subclass of class I aminoacyl-tRNA synthetases"/>
    <property type="match status" value="1"/>
</dbReference>
<evidence type="ECO:0000256" key="5">
    <source>
        <dbReference type="ARBA" id="ARBA00022917"/>
    </source>
</evidence>
<feature type="binding site" evidence="8">
    <location>
        <position position="179"/>
    </location>
    <ligand>
        <name>Zn(2+)</name>
        <dbReference type="ChEBI" id="CHEBI:29105"/>
    </ligand>
</feature>
<gene>
    <name evidence="8 11" type="primary">metG</name>
    <name evidence="11" type="ORF">NVIE_022380</name>
</gene>
<evidence type="ECO:0000313" key="12">
    <source>
        <dbReference type="Proteomes" id="UP000027093"/>
    </source>
</evidence>
<feature type="binding site" evidence="8">
    <location>
        <position position="163"/>
    </location>
    <ligand>
        <name>Zn(2+)</name>
        <dbReference type="ChEBI" id="CHEBI:29105"/>
    </ligand>
</feature>
<evidence type="ECO:0000313" key="11">
    <source>
        <dbReference type="EMBL" id="AIC16499.1"/>
    </source>
</evidence>
<dbReference type="Gene3D" id="3.40.50.620">
    <property type="entry name" value="HUPs"/>
    <property type="match status" value="1"/>
</dbReference>
<accession>A0A060HIU2</accession>
<dbReference type="CDD" id="cd00814">
    <property type="entry name" value="MetRS_core"/>
    <property type="match status" value="1"/>
</dbReference>
<feature type="short sequence motif" description="'KMSKS' region" evidence="8">
    <location>
        <begin position="350"/>
        <end position="354"/>
    </location>
</feature>
<dbReference type="InterPro" id="IPR029038">
    <property type="entry name" value="MetRS_Zn"/>
</dbReference>
<feature type="domain" description="Methionyl/Leucyl tRNA synthetase" evidence="9">
    <location>
        <begin position="25"/>
        <end position="414"/>
    </location>
</feature>
<dbReference type="Proteomes" id="UP000027093">
    <property type="component" value="Chromosome"/>
</dbReference>
<keyword evidence="8" id="KW-0862">Zinc</keyword>
<dbReference type="GO" id="GO:0046872">
    <property type="term" value="F:metal ion binding"/>
    <property type="evidence" value="ECO:0007669"/>
    <property type="project" value="UniProtKB-KW"/>
</dbReference>
<dbReference type="GO" id="GO:0005829">
    <property type="term" value="C:cytosol"/>
    <property type="evidence" value="ECO:0007669"/>
    <property type="project" value="TreeGrafter"/>
</dbReference>
<dbReference type="HAMAP" id="MF_00098">
    <property type="entry name" value="Met_tRNA_synth_type1"/>
    <property type="match status" value="1"/>
</dbReference>
<sequence length="572" mass="66035">MGDRLKSCRRVGTVMPEQSKKKSAIITSALPYANGEIHLGHIASTYLPADIFTRFSRLSGREAYHICASDDFGTPILIKAEKEGKTPEEYVAHWNRRDYDDFTALGISFDFFYRTSSPENVRFVQYVFTKLRENGHIYEHDVVQFYCEFDYKFLPDRYVVGRCPFCGAENQYSDLCEKCGRVPDEILDPKCAICGRPPVKKHSTHYFFKLSNFSDKLKAWLLSNQNLQPDVKNYVINWIDEGLQEWDITRDLSWGVPIPLPDAEGKKVFYGWFDNHLCYISTMTKFIEDNKGGRDGKKFWNESEIYHFIGKDIVYHHYLFLPAMRLGINEEYKLPDWIPTRGHLMLQNQKISKSRNWYIGLKQFLEAFPADYLRFYMASIVTYSQDDLNFDFDGFAEKINNELIANVGNFVNRALSFTQKTYGGKVPTPGDLGEDEKVAKSMVESAVRDAGLLLSANETDKALKKIMELSTYFNQYFQKKKPWSEKETADTTLYYAVNAARTLAILLEPFIPFSCEKLWAQLNLQESVHRQSWQSAAEFAVPAGHQLGKVEPIFKKIEAKEIEQQKAKLGVK</sequence>
<dbReference type="HOGENOM" id="CLU_009710_1_2_2"/>
<keyword evidence="12" id="KW-1185">Reference proteome</keyword>
<feature type="binding site" evidence="8">
    <location>
        <position position="176"/>
    </location>
    <ligand>
        <name>Zn(2+)</name>
        <dbReference type="ChEBI" id="CHEBI:29105"/>
    </ligand>
</feature>
<evidence type="ECO:0000256" key="4">
    <source>
        <dbReference type="ARBA" id="ARBA00022840"/>
    </source>
</evidence>
<dbReference type="InterPro" id="IPR041872">
    <property type="entry name" value="Anticodon_Met"/>
</dbReference>
<dbReference type="Pfam" id="PF09334">
    <property type="entry name" value="tRNA-synt_1g"/>
    <property type="match status" value="1"/>
</dbReference>
<evidence type="ECO:0000259" key="10">
    <source>
        <dbReference type="Pfam" id="PF19303"/>
    </source>
</evidence>
<dbReference type="PRINTS" id="PR01041">
    <property type="entry name" value="TRNASYNTHMET"/>
</dbReference>
<dbReference type="PROSITE" id="PS00178">
    <property type="entry name" value="AA_TRNA_LIGASE_I"/>
    <property type="match status" value="1"/>
</dbReference>
<keyword evidence="8" id="KW-0963">Cytoplasm</keyword>
<comment type="function">
    <text evidence="8">Is required not only for elongation of protein synthesis but also for the initiation of all mRNA translation through initiator tRNA(fMet) aminoacylation.</text>
</comment>
<dbReference type="GO" id="GO:0005524">
    <property type="term" value="F:ATP binding"/>
    <property type="evidence" value="ECO:0007669"/>
    <property type="project" value="UniProtKB-UniRule"/>
</dbReference>
<dbReference type="CDD" id="cd07957">
    <property type="entry name" value="Anticodon_Ia_Met"/>
    <property type="match status" value="1"/>
</dbReference>
<evidence type="ECO:0000256" key="1">
    <source>
        <dbReference type="ARBA" id="ARBA00004496"/>
    </source>
</evidence>